<organism evidence="1 2">
    <name type="scientific">Actinacidiphila acididurans</name>
    <dbReference type="NCBI Taxonomy" id="2784346"/>
    <lineage>
        <taxon>Bacteria</taxon>
        <taxon>Bacillati</taxon>
        <taxon>Actinomycetota</taxon>
        <taxon>Actinomycetes</taxon>
        <taxon>Kitasatosporales</taxon>
        <taxon>Streptomycetaceae</taxon>
        <taxon>Actinacidiphila</taxon>
    </lineage>
</organism>
<comment type="caution">
    <text evidence="1">The sequence shown here is derived from an EMBL/GenBank/DDBJ whole genome shotgun (WGS) entry which is preliminary data.</text>
</comment>
<evidence type="ECO:0000313" key="1">
    <source>
        <dbReference type="EMBL" id="MBM9506630.1"/>
    </source>
</evidence>
<protein>
    <submittedName>
        <fullName evidence="1">Uncharacterized protein</fullName>
    </submittedName>
</protein>
<accession>A0ABS2TWG5</accession>
<evidence type="ECO:0000313" key="2">
    <source>
        <dbReference type="Proteomes" id="UP000749040"/>
    </source>
</evidence>
<sequence length="90" mass="9353">MHAQLNSGVLPGLRVAAPRWWMPGGGAEGVTGRARAAARWPGRGDVDAVRADRRIHDALVQADFGAGAAQLAGEVAARFISRPRTRGVGG</sequence>
<reference evidence="1 2" key="1">
    <citation type="submission" date="2021-01" db="EMBL/GenBank/DDBJ databases">
        <title>Streptomyces acididurans sp. nov., isolated from a peat swamp forest soil.</title>
        <authorList>
            <person name="Chantavorakit T."/>
            <person name="Duangmal K."/>
        </authorList>
    </citation>
    <scope>NUCLEOTIDE SEQUENCE [LARGE SCALE GENOMIC DNA]</scope>
    <source>
        <strain evidence="1 2">KK5PA1</strain>
    </source>
</reference>
<dbReference type="RefSeq" id="WP_205358482.1">
    <property type="nucleotide sequence ID" value="NZ_JADKYB010000009.1"/>
</dbReference>
<dbReference type="Proteomes" id="UP000749040">
    <property type="component" value="Unassembled WGS sequence"/>
</dbReference>
<dbReference type="EMBL" id="JADKYB010000009">
    <property type="protein sequence ID" value="MBM9506630.1"/>
    <property type="molecule type" value="Genomic_DNA"/>
</dbReference>
<keyword evidence="2" id="KW-1185">Reference proteome</keyword>
<proteinExistence type="predicted"/>
<gene>
    <name evidence="1" type="ORF">ITX44_19130</name>
</gene>
<name>A0ABS2TWG5_9ACTN</name>